<dbReference type="EMBL" id="QXFV01000562">
    <property type="protein sequence ID" value="KAE9034089.1"/>
    <property type="molecule type" value="Genomic_DNA"/>
</dbReference>
<evidence type="ECO:0000313" key="10">
    <source>
        <dbReference type="Proteomes" id="UP000429607"/>
    </source>
</evidence>
<feature type="region of interest" description="Disordered" evidence="6">
    <location>
        <begin position="273"/>
        <end position="297"/>
    </location>
</feature>
<evidence type="ECO:0000313" key="9">
    <source>
        <dbReference type="EMBL" id="KAE9034089.1"/>
    </source>
</evidence>
<dbReference type="SUPFAM" id="SSF53098">
    <property type="entry name" value="Ribonuclease H-like"/>
    <property type="match status" value="1"/>
</dbReference>
<name>A0A6A3MZ82_9STRA</name>
<evidence type="ECO:0000256" key="4">
    <source>
        <dbReference type="ARBA" id="ARBA00022759"/>
    </source>
</evidence>
<dbReference type="Pfam" id="PF08284">
    <property type="entry name" value="RVP_2"/>
    <property type="match status" value="1"/>
</dbReference>
<evidence type="ECO:0000259" key="7">
    <source>
        <dbReference type="PROSITE" id="PS50878"/>
    </source>
</evidence>
<keyword evidence="5" id="KW-0511">Multifunctional enzyme</keyword>
<dbReference type="InterPro" id="IPR043502">
    <property type="entry name" value="DNA/RNA_pol_sf"/>
</dbReference>
<dbReference type="InterPro" id="IPR043128">
    <property type="entry name" value="Rev_trsase/Diguanyl_cyclase"/>
</dbReference>
<dbReference type="Pfam" id="PF17921">
    <property type="entry name" value="Integrase_H2C2"/>
    <property type="match status" value="1"/>
</dbReference>
<proteinExistence type="predicted"/>
<feature type="compositionally biased region" description="Basic residues" evidence="6">
    <location>
        <begin position="635"/>
        <end position="654"/>
    </location>
</feature>
<dbReference type="Pfam" id="PF03732">
    <property type="entry name" value="Retrotrans_gag"/>
    <property type="match status" value="1"/>
</dbReference>
<dbReference type="InterPro" id="IPR036397">
    <property type="entry name" value="RNaseH_sf"/>
</dbReference>
<keyword evidence="3" id="KW-0540">Nuclease</keyword>
<dbReference type="InterPro" id="IPR012337">
    <property type="entry name" value="RNaseH-like_sf"/>
</dbReference>
<feature type="domain" description="Reverse transcriptase" evidence="7">
    <location>
        <begin position="803"/>
        <end position="1023"/>
    </location>
</feature>
<dbReference type="Gene3D" id="2.40.70.10">
    <property type="entry name" value="Acid Proteases"/>
    <property type="match status" value="1"/>
</dbReference>
<dbReference type="GO" id="GO:0004519">
    <property type="term" value="F:endonuclease activity"/>
    <property type="evidence" value="ECO:0007669"/>
    <property type="project" value="UniProtKB-KW"/>
</dbReference>
<dbReference type="CDD" id="cd09274">
    <property type="entry name" value="RNase_HI_RT_Ty3"/>
    <property type="match status" value="1"/>
</dbReference>
<evidence type="ECO:0000259" key="8">
    <source>
        <dbReference type="PROSITE" id="PS50994"/>
    </source>
</evidence>
<feature type="region of interest" description="Disordered" evidence="6">
    <location>
        <begin position="583"/>
        <end position="661"/>
    </location>
</feature>
<dbReference type="InterPro" id="IPR041588">
    <property type="entry name" value="Integrase_H2C2"/>
</dbReference>
<dbReference type="Gene3D" id="3.10.10.10">
    <property type="entry name" value="HIV Type 1 Reverse Transcriptase, subunit A, domain 1"/>
    <property type="match status" value="1"/>
</dbReference>
<feature type="compositionally biased region" description="Basic and acidic residues" evidence="6">
    <location>
        <begin position="1176"/>
        <end position="1193"/>
    </location>
</feature>
<dbReference type="SUPFAM" id="SSF56672">
    <property type="entry name" value="DNA/RNA polymerases"/>
    <property type="match status" value="1"/>
</dbReference>
<feature type="region of interest" description="Disordered" evidence="6">
    <location>
        <begin position="1523"/>
        <end position="1546"/>
    </location>
</feature>
<dbReference type="InterPro" id="IPR041577">
    <property type="entry name" value="RT_RNaseH_2"/>
</dbReference>
<evidence type="ECO:0000256" key="2">
    <source>
        <dbReference type="ARBA" id="ARBA00022695"/>
    </source>
</evidence>
<keyword evidence="4" id="KW-0255">Endonuclease</keyword>
<dbReference type="Gene3D" id="1.10.340.70">
    <property type="match status" value="1"/>
</dbReference>
<dbReference type="CDD" id="cd00303">
    <property type="entry name" value="retropepsin_like"/>
    <property type="match status" value="1"/>
</dbReference>
<dbReference type="PROSITE" id="PS50878">
    <property type="entry name" value="RT_POL"/>
    <property type="match status" value="1"/>
</dbReference>
<dbReference type="GO" id="GO:0003676">
    <property type="term" value="F:nucleic acid binding"/>
    <property type="evidence" value="ECO:0007669"/>
    <property type="project" value="InterPro"/>
</dbReference>
<evidence type="ECO:0000256" key="1">
    <source>
        <dbReference type="ARBA" id="ARBA00022679"/>
    </source>
</evidence>
<comment type="caution">
    <text evidence="9">The sequence shown here is derived from an EMBL/GenBank/DDBJ whole genome shotgun (WGS) entry which is preliminary data.</text>
</comment>
<dbReference type="PROSITE" id="PS50994">
    <property type="entry name" value="INTEGRASE"/>
    <property type="match status" value="1"/>
</dbReference>
<accession>A0A6A3MZ82</accession>
<dbReference type="Pfam" id="PF17919">
    <property type="entry name" value="RT_RNaseH_2"/>
    <property type="match status" value="1"/>
</dbReference>
<dbReference type="CDD" id="cd01647">
    <property type="entry name" value="RT_LTR"/>
    <property type="match status" value="1"/>
</dbReference>
<dbReference type="InterPro" id="IPR001584">
    <property type="entry name" value="Integrase_cat-core"/>
</dbReference>
<feature type="compositionally biased region" description="Low complexity" evidence="6">
    <location>
        <begin position="618"/>
        <end position="634"/>
    </location>
</feature>
<dbReference type="InterPro" id="IPR005162">
    <property type="entry name" value="Retrotrans_gag_dom"/>
</dbReference>
<gene>
    <name evidence="9" type="ORF">PR001_g9874</name>
</gene>
<feature type="compositionally biased region" description="Low complexity" evidence="6">
    <location>
        <begin position="283"/>
        <end position="292"/>
    </location>
</feature>
<dbReference type="Proteomes" id="UP000429607">
    <property type="component" value="Unassembled WGS sequence"/>
</dbReference>
<feature type="region of interest" description="Disordered" evidence="6">
    <location>
        <begin position="1176"/>
        <end position="1199"/>
    </location>
</feature>
<keyword evidence="4" id="KW-0378">Hydrolase</keyword>
<dbReference type="PANTHER" id="PTHR37984:SF5">
    <property type="entry name" value="PROTEIN NYNRIN-LIKE"/>
    <property type="match status" value="1"/>
</dbReference>
<dbReference type="FunFam" id="3.30.70.270:FF:000020">
    <property type="entry name" value="Transposon Tf2-6 polyprotein-like Protein"/>
    <property type="match status" value="1"/>
</dbReference>
<dbReference type="PANTHER" id="PTHR37984">
    <property type="entry name" value="PROTEIN CBG26694"/>
    <property type="match status" value="1"/>
</dbReference>
<keyword evidence="1" id="KW-0808">Transferase</keyword>
<dbReference type="Gene3D" id="3.30.420.10">
    <property type="entry name" value="Ribonuclease H-like superfamily/Ribonuclease H"/>
    <property type="match status" value="1"/>
</dbReference>
<dbReference type="GO" id="GO:0015074">
    <property type="term" value="P:DNA integration"/>
    <property type="evidence" value="ECO:0007669"/>
    <property type="project" value="InterPro"/>
</dbReference>
<sequence>MTKFEMSEGTPSVAPAMTLEHTAFPHLITVEWQALHRLAAVSGEFVVTSLLSSATPDQRRQAIQEFMERAEAKRRVPTPSHFSRTDAVKMDTSTYSGAGQDSLPLNRWFREIDIAIASRLIEAPTARFNFLLARLSGKVTEWALGKLVVDRDAFPTLESLQSDLRLAFEPPQDESRTRATFFALRQGKMPMRDYVQKTRHLVSCIITNSIDVASQMHVFIFGMREGWTRYCLTRAEPSTLEAAFALALREDYTVASSYARALTPDVRASAPEIDAVEAESRSRSTSAARGPRFNNDNRPRDGRQLVCYCCRKSGPRAAMCRAPAPVLASAEVFREAEDTFPAALLKKRSGPGNSRLILISLHVAGAERPLRALLNSGATNNFIRDDCLALLPSHVRAREGPGEIVVKLADGKPHRAPRRAVPLAYAFDGFSTNDDFLVIKLNYAFDCILGMPWLARYQSEIDLLARSVRWRVGYDVSEVFTHLLVAPSRHVAVVGRTSTKQPPLRESDFPCCVECAASVIGPVSNPPSRAREGMKEYTVEQRLPYENNAVKQRPPHVKNAVKQGLPHVKNAVEQRLPLENATVEQRLPFADDSDAQQGLRDTGMVGTEFPCQEEGEVSSSEASSSETSASSSGSRRQRKSKRIRSGRRRLRRRPTAVDSAPSSEILNVVEYSEGSPNQVRAIEVANPPSDAATITRLPGLSWKHFLRDLKAVRDDASTSRPKAAEPKSVREARFAAQSWAALQDSNNPVYPLAREFEDIFPEKIPAELPAERGVRHEIDLVPGLKYCVTRHRGIRFKPSMTSSKAAARLASISPHSSPTFCVKKATGGWRIAHAFNKLNDATIPAQTPIPRKAMVLDTMSGSVIYSAIDLTGGFYQILTRESDISLTAVSTPSGMLWEWLVMPQGLKNAPATFNRMVSHVLRLLRAFAPSYFDDIFVHSRVEDGLSTVDVHLRHLRKVFKNMRENKLYANLKKCVFCAPEIPVLGCYVSKSGVRAHPEKISSICSWPTPKNQTELRQWLGLANYLHKYTNDYAGLIQPMSSLLKKDVTWNWCPEHQDAFDAVKKSLASAPVLMLSDRSRPFHVVCDASDFAIGCALMPFDAEGRERVVSYQSRQMKSAEKNYPVHDKELLAMSHALIKFRSPHLSQRMARWLSFFVEYNFVVYYKPGKNNILADALSRRPDNDPRRLTRHKDIPDDDDDDDDCATRVTLGINATVSSAVLPLRQQIADAYEEDAFYAAIIRYLRNPTADTLAKLTCPTRDAITRYDLDGDLLTYAIATFDMPRVVISADDDLRARLVHDYHDAPAGGHLGREKTFAALLRDFFWPRMYKWIRKWVRSCEICQRVKPAASKQAPLRPLPIATSAWRSVSMDFIFGLPRDAEGRTGVLVFVDRFSKIVHLAPVAAEVMADESAELFLDLVFRHHGLPESIVSDRDPRVTSAFWTLLFALLGTRLLMSTTGHPETDGLLALLPADGRVCAEQLDHASTGLTPFFVNNTRHRRVPALLATRSSNAVVVSTLGGGGMAPTLKSAQDSSEPPLPQSAKSNTRDTTVDVHALHGVAYEDFFAVDVASPATSAVANFAPVATPTPIDFAAVSEFLLHRQAVTRFVRDALQVVVDRQKANADRRGRKNTSFFRRGERVLLSTEGIQGYR</sequence>
<dbReference type="InterPro" id="IPR000477">
    <property type="entry name" value="RT_dom"/>
</dbReference>
<evidence type="ECO:0008006" key="11">
    <source>
        <dbReference type="Google" id="ProtNLM"/>
    </source>
</evidence>
<dbReference type="Pfam" id="PF00078">
    <property type="entry name" value="RVT_1"/>
    <property type="match status" value="1"/>
</dbReference>
<evidence type="ECO:0000256" key="6">
    <source>
        <dbReference type="SAM" id="MobiDB-lite"/>
    </source>
</evidence>
<feature type="domain" description="Integrase catalytic" evidence="8">
    <location>
        <begin position="1352"/>
        <end position="1466"/>
    </location>
</feature>
<dbReference type="InterPro" id="IPR050951">
    <property type="entry name" value="Retrovirus_Pol_polyprotein"/>
</dbReference>
<keyword evidence="2" id="KW-0548">Nucleotidyltransferase</keyword>
<dbReference type="InterPro" id="IPR021109">
    <property type="entry name" value="Peptidase_aspartic_dom_sf"/>
</dbReference>
<evidence type="ECO:0000256" key="3">
    <source>
        <dbReference type="ARBA" id="ARBA00022722"/>
    </source>
</evidence>
<dbReference type="Gene3D" id="3.30.70.270">
    <property type="match status" value="2"/>
</dbReference>
<evidence type="ECO:0000256" key="5">
    <source>
        <dbReference type="ARBA" id="ARBA00023268"/>
    </source>
</evidence>
<reference evidence="9 10" key="1">
    <citation type="submission" date="2018-09" db="EMBL/GenBank/DDBJ databases">
        <title>Genomic investigation of the strawberry pathogen Phytophthora fragariae indicates pathogenicity is determined by transcriptional variation in three key races.</title>
        <authorList>
            <person name="Adams T.M."/>
            <person name="Armitage A.D."/>
            <person name="Sobczyk M.K."/>
            <person name="Bates H.J."/>
            <person name="Dunwell J.M."/>
            <person name="Nellist C.F."/>
            <person name="Harrison R.J."/>
        </authorList>
    </citation>
    <scope>NUCLEOTIDE SEQUENCE [LARGE SCALE GENOMIC DNA]</scope>
    <source>
        <strain evidence="9 10">SCRP249</strain>
    </source>
</reference>
<protein>
    <recommendedName>
        <fullName evidence="11">Reverse transcriptase domain-containing protein</fullName>
    </recommendedName>
</protein>
<dbReference type="GO" id="GO:0016779">
    <property type="term" value="F:nucleotidyltransferase activity"/>
    <property type="evidence" value="ECO:0007669"/>
    <property type="project" value="UniProtKB-KW"/>
</dbReference>
<organism evidence="9 10">
    <name type="scientific">Phytophthora rubi</name>
    <dbReference type="NCBI Taxonomy" id="129364"/>
    <lineage>
        <taxon>Eukaryota</taxon>
        <taxon>Sar</taxon>
        <taxon>Stramenopiles</taxon>
        <taxon>Oomycota</taxon>
        <taxon>Peronosporomycetes</taxon>
        <taxon>Peronosporales</taxon>
        <taxon>Peronosporaceae</taxon>
        <taxon>Phytophthora</taxon>
    </lineage>
</organism>